<gene>
    <name evidence="2" type="ORF">I7I53_01632</name>
</gene>
<reference evidence="2" key="1">
    <citation type="submission" date="2021-01" db="EMBL/GenBank/DDBJ databases">
        <title>Chromosome-level genome assembly of a human fungal pathogen reveals clustering of transcriptionally co-regulated genes.</title>
        <authorList>
            <person name="Voorhies M."/>
            <person name="Cohen S."/>
            <person name="Shea T.P."/>
            <person name="Petrus S."/>
            <person name="Munoz J.F."/>
            <person name="Poplawski S."/>
            <person name="Goldman W.E."/>
            <person name="Michael T."/>
            <person name="Cuomo C.A."/>
            <person name="Sil A."/>
            <person name="Beyhan S."/>
        </authorList>
    </citation>
    <scope>NUCLEOTIDE SEQUENCE</scope>
    <source>
        <strain evidence="2">H88</strain>
    </source>
</reference>
<feature type="transmembrane region" description="Helical" evidence="1">
    <location>
        <begin position="15"/>
        <end position="40"/>
    </location>
</feature>
<organism evidence="2 3">
    <name type="scientific">Ajellomyces capsulatus (strain H88)</name>
    <name type="common">Darling's disease fungus</name>
    <name type="synonym">Histoplasma capsulatum</name>
    <dbReference type="NCBI Taxonomy" id="544711"/>
    <lineage>
        <taxon>Eukaryota</taxon>
        <taxon>Fungi</taxon>
        <taxon>Dikarya</taxon>
        <taxon>Ascomycota</taxon>
        <taxon>Pezizomycotina</taxon>
        <taxon>Eurotiomycetes</taxon>
        <taxon>Eurotiomycetidae</taxon>
        <taxon>Onygenales</taxon>
        <taxon>Ajellomycetaceae</taxon>
        <taxon>Histoplasma</taxon>
    </lineage>
</organism>
<name>A0A8A1LJG6_AJEC8</name>
<dbReference type="AlphaFoldDB" id="A0A8A1LJG6"/>
<accession>A0A8A1LJG6</accession>
<evidence type="ECO:0000313" key="3">
    <source>
        <dbReference type="Proteomes" id="UP000663419"/>
    </source>
</evidence>
<proteinExistence type="predicted"/>
<dbReference type="VEuPathDB" id="FungiDB:I7I53_01632"/>
<sequence length="121" mass="13421">MTHVGVNRSMSPLLFPAYAIVFCILHFAFWLSSVGGNFFYSHSKNVQGNDSTEGCGSARCGVLDSLFRFWMQEPATPPYCAMQCNAMPRHAILYDVSMGSSNPAFSMVDLHPTVKSLLYNK</sequence>
<evidence type="ECO:0000313" key="2">
    <source>
        <dbReference type="EMBL" id="QSS54159.1"/>
    </source>
</evidence>
<keyword evidence="1" id="KW-0472">Membrane</keyword>
<dbReference type="Proteomes" id="UP000663419">
    <property type="component" value="Chromosome 3"/>
</dbReference>
<protein>
    <submittedName>
        <fullName evidence="2">Uncharacterized protein</fullName>
    </submittedName>
</protein>
<evidence type="ECO:0000256" key="1">
    <source>
        <dbReference type="SAM" id="Phobius"/>
    </source>
</evidence>
<dbReference type="EMBL" id="CP069104">
    <property type="protein sequence ID" value="QSS54159.1"/>
    <property type="molecule type" value="Genomic_DNA"/>
</dbReference>
<keyword evidence="1" id="KW-0812">Transmembrane</keyword>
<keyword evidence="1" id="KW-1133">Transmembrane helix</keyword>